<reference evidence="1 2" key="2">
    <citation type="journal article" date="2022" name="Mol. Ecol. Resour.">
        <title>The genomes of chicory, endive, great burdock and yacon provide insights into Asteraceae paleo-polyploidization history and plant inulin production.</title>
        <authorList>
            <person name="Fan W."/>
            <person name="Wang S."/>
            <person name="Wang H."/>
            <person name="Wang A."/>
            <person name="Jiang F."/>
            <person name="Liu H."/>
            <person name="Zhao H."/>
            <person name="Xu D."/>
            <person name="Zhang Y."/>
        </authorList>
    </citation>
    <scope>NUCLEOTIDE SEQUENCE [LARGE SCALE GENOMIC DNA]</scope>
    <source>
        <strain evidence="2">cv. Yunnan</strain>
        <tissue evidence="1">Leaves</tissue>
    </source>
</reference>
<reference evidence="2" key="1">
    <citation type="journal article" date="2022" name="Mol. Ecol. Resour.">
        <title>The genomes of chicory, endive, great burdock and yacon provide insights into Asteraceae palaeo-polyploidization history and plant inulin production.</title>
        <authorList>
            <person name="Fan W."/>
            <person name="Wang S."/>
            <person name="Wang H."/>
            <person name="Wang A."/>
            <person name="Jiang F."/>
            <person name="Liu H."/>
            <person name="Zhao H."/>
            <person name="Xu D."/>
            <person name="Zhang Y."/>
        </authorList>
    </citation>
    <scope>NUCLEOTIDE SEQUENCE [LARGE SCALE GENOMIC DNA]</scope>
    <source>
        <strain evidence="2">cv. Yunnan</strain>
    </source>
</reference>
<evidence type="ECO:0000313" key="1">
    <source>
        <dbReference type="EMBL" id="KAI3730632.1"/>
    </source>
</evidence>
<protein>
    <submittedName>
        <fullName evidence="1">Uncharacterized protein</fullName>
    </submittedName>
</protein>
<dbReference type="Proteomes" id="UP001056120">
    <property type="component" value="Linkage Group LG21"/>
</dbReference>
<keyword evidence="2" id="KW-1185">Reference proteome</keyword>
<evidence type="ECO:0000313" key="2">
    <source>
        <dbReference type="Proteomes" id="UP001056120"/>
    </source>
</evidence>
<dbReference type="EMBL" id="CM042038">
    <property type="protein sequence ID" value="KAI3730632.1"/>
    <property type="molecule type" value="Genomic_DNA"/>
</dbReference>
<comment type="caution">
    <text evidence="1">The sequence shown here is derived from an EMBL/GenBank/DDBJ whole genome shotgun (WGS) entry which is preliminary data.</text>
</comment>
<gene>
    <name evidence="1" type="ORF">L1987_61804</name>
</gene>
<sequence>MSLAASNRVQDVQGNQSSATIRFHVHYNPYTYDIYIPFLITLRIWSTQSKENSTLFRCVHMIHYQDC</sequence>
<accession>A0ACB9C8Y0</accession>
<name>A0ACB9C8Y0_9ASTR</name>
<organism evidence="1 2">
    <name type="scientific">Smallanthus sonchifolius</name>
    <dbReference type="NCBI Taxonomy" id="185202"/>
    <lineage>
        <taxon>Eukaryota</taxon>
        <taxon>Viridiplantae</taxon>
        <taxon>Streptophyta</taxon>
        <taxon>Embryophyta</taxon>
        <taxon>Tracheophyta</taxon>
        <taxon>Spermatophyta</taxon>
        <taxon>Magnoliopsida</taxon>
        <taxon>eudicotyledons</taxon>
        <taxon>Gunneridae</taxon>
        <taxon>Pentapetalae</taxon>
        <taxon>asterids</taxon>
        <taxon>campanulids</taxon>
        <taxon>Asterales</taxon>
        <taxon>Asteraceae</taxon>
        <taxon>Asteroideae</taxon>
        <taxon>Heliantheae alliance</taxon>
        <taxon>Millerieae</taxon>
        <taxon>Smallanthus</taxon>
    </lineage>
</organism>
<proteinExistence type="predicted"/>